<dbReference type="InterPro" id="IPR053140">
    <property type="entry name" value="GDSL_Rv0518-like"/>
</dbReference>
<protein>
    <submittedName>
        <fullName evidence="2">SGNH/GDSL hydrolase family protein</fullName>
    </submittedName>
</protein>
<feature type="domain" description="SGNH hydrolase-type esterase" evidence="1">
    <location>
        <begin position="232"/>
        <end position="420"/>
    </location>
</feature>
<evidence type="ECO:0000313" key="2">
    <source>
        <dbReference type="EMBL" id="MEJ8821110.1"/>
    </source>
</evidence>
<dbReference type="InterPro" id="IPR013830">
    <property type="entry name" value="SGNH_hydro"/>
</dbReference>
<dbReference type="PANTHER" id="PTHR43784">
    <property type="entry name" value="GDSL-LIKE LIPASE/ACYLHYDROLASE, PUTATIVE (AFU_ORTHOLOGUE AFUA_2G00820)-RELATED"/>
    <property type="match status" value="1"/>
</dbReference>
<dbReference type="EMBL" id="JBBKZV010000001">
    <property type="protein sequence ID" value="MEJ8821110.1"/>
    <property type="molecule type" value="Genomic_DNA"/>
</dbReference>
<comment type="caution">
    <text evidence="2">The sequence shown here is derived from an EMBL/GenBank/DDBJ whole genome shotgun (WGS) entry which is preliminary data.</text>
</comment>
<dbReference type="Gene3D" id="3.40.50.1110">
    <property type="entry name" value="SGNH hydrolase"/>
    <property type="match status" value="1"/>
</dbReference>
<proteinExistence type="predicted"/>
<sequence length="431" mass="45520">MRTIVQALAALSRGAVRLRAAAAARPNLPRRVLLAVATSICLSGVIGGSTAWALWSDEVWVVTWAAGPHAGNEFAPYTQFAAQTTLRQIVRVSSGGTRVRVRLSNESGSQPLVIGAAHVGLRSSGAGVVPASDRLLTFGGANSVTIPAGAPALSDPVTLDVPAQSDLAVSIYLPNAVTAGTRHYFSLQTNYLSQFGDYTGMPVPPVSSTVQSYFFLTAVDVLSVTGASAVAVLGDSITDGYRSTTDANRRWTNVLTERLQAARIPVAVANEGISANRVVRNVTGASAITRFDRDVLAQAGVKYAIVLEGINDIGLGALASAEPVTADQLIAGYRQLIARAHQKGVRIFGATLPPFEGAGYYSAEGEGKRQAVNNWIRTSGEYDAVIDFDQAIRDPGHPSRLRPLYDSGDHLHPNDAGYRAMGQAIVLQLFQ</sequence>
<dbReference type="GO" id="GO:0016787">
    <property type="term" value="F:hydrolase activity"/>
    <property type="evidence" value="ECO:0007669"/>
    <property type="project" value="UniProtKB-KW"/>
</dbReference>
<reference evidence="2 3" key="1">
    <citation type="submission" date="2024-03" db="EMBL/GenBank/DDBJ databases">
        <title>Novel species of the genus Variovorax.</title>
        <authorList>
            <person name="Liu Q."/>
            <person name="Xin Y.-H."/>
        </authorList>
    </citation>
    <scope>NUCLEOTIDE SEQUENCE [LARGE SCALE GENOMIC DNA]</scope>
    <source>
        <strain evidence="2 3">KACC 18501</strain>
    </source>
</reference>
<accession>A0ABU8VTI1</accession>
<dbReference type="SUPFAM" id="SSF52266">
    <property type="entry name" value="SGNH hydrolase"/>
    <property type="match status" value="1"/>
</dbReference>
<dbReference type="InterPro" id="IPR036514">
    <property type="entry name" value="SGNH_hydro_sf"/>
</dbReference>
<dbReference type="CDD" id="cd01830">
    <property type="entry name" value="XynE_like"/>
    <property type="match status" value="1"/>
</dbReference>
<gene>
    <name evidence="2" type="ORF">WKW80_03535</name>
</gene>
<organism evidence="2 3">
    <name type="scientific">Variovorax humicola</name>
    <dbReference type="NCBI Taxonomy" id="1769758"/>
    <lineage>
        <taxon>Bacteria</taxon>
        <taxon>Pseudomonadati</taxon>
        <taxon>Pseudomonadota</taxon>
        <taxon>Betaproteobacteria</taxon>
        <taxon>Burkholderiales</taxon>
        <taxon>Comamonadaceae</taxon>
        <taxon>Variovorax</taxon>
    </lineage>
</organism>
<evidence type="ECO:0000259" key="1">
    <source>
        <dbReference type="Pfam" id="PF13472"/>
    </source>
</evidence>
<keyword evidence="3" id="KW-1185">Reference proteome</keyword>
<dbReference type="Pfam" id="PF13472">
    <property type="entry name" value="Lipase_GDSL_2"/>
    <property type="match status" value="1"/>
</dbReference>
<dbReference type="Proteomes" id="UP001363010">
    <property type="component" value="Unassembled WGS sequence"/>
</dbReference>
<keyword evidence="2" id="KW-0378">Hydrolase</keyword>
<evidence type="ECO:0000313" key="3">
    <source>
        <dbReference type="Proteomes" id="UP001363010"/>
    </source>
</evidence>
<dbReference type="RefSeq" id="WP_340362126.1">
    <property type="nucleotide sequence ID" value="NZ_JBBKZV010000001.1"/>
</dbReference>
<dbReference type="PANTHER" id="PTHR43784:SF2">
    <property type="entry name" value="GDSL-LIKE LIPASE_ACYLHYDROLASE, PUTATIVE (AFU_ORTHOLOGUE AFUA_2G00820)-RELATED"/>
    <property type="match status" value="1"/>
</dbReference>
<name>A0ABU8VTI1_9BURK</name>